<proteinExistence type="predicted"/>
<evidence type="ECO:0000256" key="1">
    <source>
        <dbReference type="SAM" id="MobiDB-lite"/>
    </source>
</evidence>
<name>A0A0E9R6A8_ANGAN</name>
<sequence>MRLNKEMGLFRVASVRAGSGRMDGSSGESDRWRNEKEKICSSNQRFP</sequence>
<dbReference type="EMBL" id="GBXM01083918">
    <property type="protein sequence ID" value="JAH24659.1"/>
    <property type="molecule type" value="Transcribed_RNA"/>
</dbReference>
<dbReference type="AlphaFoldDB" id="A0A0E9R6A8"/>
<feature type="compositionally biased region" description="Basic and acidic residues" evidence="1">
    <location>
        <begin position="28"/>
        <end position="39"/>
    </location>
</feature>
<organism evidence="2">
    <name type="scientific">Anguilla anguilla</name>
    <name type="common">European freshwater eel</name>
    <name type="synonym">Muraena anguilla</name>
    <dbReference type="NCBI Taxonomy" id="7936"/>
    <lineage>
        <taxon>Eukaryota</taxon>
        <taxon>Metazoa</taxon>
        <taxon>Chordata</taxon>
        <taxon>Craniata</taxon>
        <taxon>Vertebrata</taxon>
        <taxon>Euteleostomi</taxon>
        <taxon>Actinopterygii</taxon>
        <taxon>Neopterygii</taxon>
        <taxon>Teleostei</taxon>
        <taxon>Anguilliformes</taxon>
        <taxon>Anguillidae</taxon>
        <taxon>Anguilla</taxon>
    </lineage>
</organism>
<accession>A0A0E9R6A8</accession>
<feature type="region of interest" description="Disordered" evidence="1">
    <location>
        <begin position="16"/>
        <end position="47"/>
    </location>
</feature>
<reference evidence="2" key="2">
    <citation type="journal article" date="2015" name="Fish Shellfish Immunol.">
        <title>Early steps in the European eel (Anguilla anguilla)-Vibrio vulnificus interaction in the gills: Role of the RtxA13 toxin.</title>
        <authorList>
            <person name="Callol A."/>
            <person name="Pajuelo D."/>
            <person name="Ebbesson L."/>
            <person name="Teles M."/>
            <person name="MacKenzie S."/>
            <person name="Amaro C."/>
        </authorList>
    </citation>
    <scope>NUCLEOTIDE SEQUENCE</scope>
</reference>
<protein>
    <submittedName>
        <fullName evidence="2">Uncharacterized protein</fullName>
    </submittedName>
</protein>
<reference evidence="2" key="1">
    <citation type="submission" date="2014-11" db="EMBL/GenBank/DDBJ databases">
        <authorList>
            <person name="Amaro Gonzalez C."/>
        </authorList>
    </citation>
    <scope>NUCLEOTIDE SEQUENCE</scope>
</reference>
<evidence type="ECO:0000313" key="2">
    <source>
        <dbReference type="EMBL" id="JAH24659.1"/>
    </source>
</evidence>